<dbReference type="OrthoDB" id="2207820at2759"/>
<proteinExistence type="predicted"/>
<dbReference type="AlphaFoldDB" id="A0A162V0I4"/>
<dbReference type="RefSeq" id="XP_018297232.1">
    <property type="nucleotide sequence ID" value="XM_018440283.1"/>
</dbReference>
<gene>
    <name evidence="1" type="ORF">PHYBLDRAFT_58237</name>
</gene>
<sequence length="255" mass="29153">MSCKKLYSRWACDFLYEDGQGHVADENGVEPMDVVIGEELFAIETTSSRTQFLMNNPLEGLNPVMQQATLYAQRWDKRYYEDPKNIFEKKNKPGRRCILGEEHKQFLLNYIDENHSAAVNEVVESLKQSFEGLNVSRSTVYSFITTRFNLSIKQAHGRKLTRILYQIVFFLDESAFYVNLKRGMAWSKKGTPIIVTVPTMKANAASVLSTISANDLTHVSLRVPKRIKKRYIGRAANGYNTETLTGHVKETKLNN</sequence>
<evidence type="ECO:0000313" key="1">
    <source>
        <dbReference type="EMBL" id="OAD79192.1"/>
    </source>
</evidence>
<name>A0A162V0I4_PHYB8</name>
<dbReference type="VEuPathDB" id="FungiDB:PHYBLDRAFT_58237"/>
<protein>
    <submittedName>
        <fullName evidence="1">Homeodomain-like DNA binding domain-containing transcription factor</fullName>
    </submittedName>
</protein>
<reference evidence="2" key="1">
    <citation type="submission" date="2015-06" db="EMBL/GenBank/DDBJ databases">
        <title>Expansion of signal transduction pathways in fungi by whole-genome duplication.</title>
        <authorList>
            <consortium name="DOE Joint Genome Institute"/>
            <person name="Corrochano L.M."/>
            <person name="Kuo A."/>
            <person name="Marcet-Houben M."/>
            <person name="Polaino S."/>
            <person name="Salamov A."/>
            <person name="Villalobos J.M."/>
            <person name="Alvarez M.I."/>
            <person name="Avalos J."/>
            <person name="Benito E.P."/>
            <person name="Benoit I."/>
            <person name="Burger G."/>
            <person name="Camino L.P."/>
            <person name="Canovas D."/>
            <person name="Cerda-Olmedo E."/>
            <person name="Cheng J.-F."/>
            <person name="Dominguez A."/>
            <person name="Elias M."/>
            <person name="Eslava A.P."/>
            <person name="Glaser F."/>
            <person name="Grimwood J."/>
            <person name="Gutierrez G."/>
            <person name="Heitman J."/>
            <person name="Henrissat B."/>
            <person name="Iturriaga E.A."/>
            <person name="Lang B.F."/>
            <person name="Lavin J.L."/>
            <person name="Lee S."/>
            <person name="Li W."/>
            <person name="Lindquist E."/>
            <person name="Lopez-Garcia S."/>
            <person name="Luque E.M."/>
            <person name="Marcos A.T."/>
            <person name="Martin J."/>
            <person name="McCluskey K."/>
            <person name="Medina H.R."/>
            <person name="Miralles-Duran A."/>
            <person name="Miyazaki A."/>
            <person name="Munoz-Torres E."/>
            <person name="Oguiza J.A."/>
            <person name="Ohm R."/>
            <person name="Olmedo M."/>
            <person name="Orejas M."/>
            <person name="Ortiz-Castellanos L."/>
            <person name="Pisabarro A.G."/>
            <person name="Rodriguez-Romero J."/>
            <person name="Ruiz-Herrera J."/>
            <person name="Ruiz-Vazquez R."/>
            <person name="Sanz C."/>
            <person name="Schackwitz W."/>
            <person name="Schmutz J."/>
            <person name="Shahriari M."/>
            <person name="Shelest E."/>
            <person name="Silva-Franco F."/>
            <person name="Soanes D."/>
            <person name="Syed K."/>
            <person name="Tagua V.G."/>
            <person name="Talbot N.J."/>
            <person name="Thon M."/>
            <person name="De vries R.P."/>
            <person name="Wiebenga A."/>
            <person name="Yadav J.S."/>
            <person name="Braun E.L."/>
            <person name="Baker S."/>
            <person name="Garre V."/>
            <person name="Horwitz B."/>
            <person name="Torres-Martinez S."/>
            <person name="Idnurm A."/>
            <person name="Herrera-Estrella A."/>
            <person name="Gabaldon T."/>
            <person name="Grigoriev I.V."/>
        </authorList>
    </citation>
    <scope>NUCLEOTIDE SEQUENCE [LARGE SCALE GENOMIC DNA]</scope>
    <source>
        <strain evidence="2">NRRL 1555(-)</strain>
    </source>
</reference>
<dbReference type="Proteomes" id="UP000077315">
    <property type="component" value="Unassembled WGS sequence"/>
</dbReference>
<evidence type="ECO:0000313" key="2">
    <source>
        <dbReference type="Proteomes" id="UP000077315"/>
    </source>
</evidence>
<dbReference type="GO" id="GO:0003677">
    <property type="term" value="F:DNA binding"/>
    <property type="evidence" value="ECO:0007669"/>
    <property type="project" value="UniProtKB-KW"/>
</dbReference>
<organism evidence="1 2">
    <name type="scientific">Phycomyces blakesleeanus (strain ATCC 8743b / DSM 1359 / FGSC 10004 / NBRC 33097 / NRRL 1555)</name>
    <dbReference type="NCBI Taxonomy" id="763407"/>
    <lineage>
        <taxon>Eukaryota</taxon>
        <taxon>Fungi</taxon>
        <taxon>Fungi incertae sedis</taxon>
        <taxon>Mucoromycota</taxon>
        <taxon>Mucoromycotina</taxon>
        <taxon>Mucoromycetes</taxon>
        <taxon>Mucorales</taxon>
        <taxon>Phycomycetaceae</taxon>
        <taxon>Phycomyces</taxon>
    </lineage>
</organism>
<dbReference type="GeneID" id="29001189"/>
<keyword evidence="2" id="KW-1185">Reference proteome</keyword>
<keyword evidence="1" id="KW-0238">DNA-binding</keyword>
<dbReference type="EMBL" id="KV440972">
    <property type="protein sequence ID" value="OAD79192.1"/>
    <property type="molecule type" value="Genomic_DNA"/>
</dbReference>
<dbReference type="InParanoid" id="A0A162V0I4"/>
<keyword evidence="1" id="KW-0371">Homeobox</keyword>
<dbReference type="STRING" id="763407.A0A162V0I4"/>
<accession>A0A162V0I4</accession>